<accession>A0A0D3I3I8</accession>
<dbReference type="HOGENOM" id="CLU_083487_1_0_1"/>
<keyword evidence="2" id="KW-1185">Reference proteome</keyword>
<organism evidence="1 2">
    <name type="scientific">Emiliania huxleyi (strain CCMP1516)</name>
    <dbReference type="NCBI Taxonomy" id="280463"/>
    <lineage>
        <taxon>Eukaryota</taxon>
        <taxon>Haptista</taxon>
        <taxon>Haptophyta</taxon>
        <taxon>Prymnesiophyceae</taxon>
        <taxon>Isochrysidales</taxon>
        <taxon>Noelaerhabdaceae</taxon>
        <taxon>Emiliania</taxon>
    </lineage>
</organism>
<evidence type="ECO:0000313" key="1">
    <source>
        <dbReference type="EnsemblProtists" id="EOD05823"/>
    </source>
</evidence>
<proteinExistence type="predicted"/>
<dbReference type="GeneID" id="17251965"/>
<evidence type="ECO:0000313" key="2">
    <source>
        <dbReference type="Proteomes" id="UP000013827"/>
    </source>
</evidence>
<dbReference type="RefSeq" id="XP_005758252.1">
    <property type="nucleotide sequence ID" value="XM_005758195.1"/>
</dbReference>
<dbReference type="Proteomes" id="UP000013827">
    <property type="component" value="Unassembled WGS sequence"/>
</dbReference>
<dbReference type="PaxDb" id="2903-EOD05823"/>
<protein>
    <submittedName>
        <fullName evidence="1">Uncharacterized protein</fullName>
    </submittedName>
</protein>
<sequence>MTVGTTVVGESAPFALKFSNLSVVGEVGVSTLIEQATVWSSASHSLFPQHVRWWAEQAMQIGYLIAGDEERFSDGTAATGLVDCWRSLVLPLVVTREHRVSDAPHVTG</sequence>
<dbReference type="KEGG" id="ehx:EMIHUDRAFT_219947"/>
<dbReference type="AlphaFoldDB" id="A0A0D3I3I8"/>
<reference evidence="1" key="2">
    <citation type="submission" date="2024-10" db="UniProtKB">
        <authorList>
            <consortium name="EnsemblProtists"/>
        </authorList>
    </citation>
    <scope>IDENTIFICATION</scope>
</reference>
<reference evidence="2" key="1">
    <citation type="journal article" date="2013" name="Nature">
        <title>Pan genome of the phytoplankton Emiliania underpins its global distribution.</title>
        <authorList>
            <person name="Read B.A."/>
            <person name="Kegel J."/>
            <person name="Klute M.J."/>
            <person name="Kuo A."/>
            <person name="Lefebvre S.C."/>
            <person name="Maumus F."/>
            <person name="Mayer C."/>
            <person name="Miller J."/>
            <person name="Monier A."/>
            <person name="Salamov A."/>
            <person name="Young J."/>
            <person name="Aguilar M."/>
            <person name="Claverie J.M."/>
            <person name="Frickenhaus S."/>
            <person name="Gonzalez K."/>
            <person name="Herman E.K."/>
            <person name="Lin Y.C."/>
            <person name="Napier J."/>
            <person name="Ogata H."/>
            <person name="Sarno A.F."/>
            <person name="Shmutz J."/>
            <person name="Schroeder D."/>
            <person name="de Vargas C."/>
            <person name="Verret F."/>
            <person name="von Dassow P."/>
            <person name="Valentin K."/>
            <person name="Van de Peer Y."/>
            <person name="Wheeler G."/>
            <person name="Dacks J.B."/>
            <person name="Delwiche C.F."/>
            <person name="Dyhrman S.T."/>
            <person name="Glockner G."/>
            <person name="John U."/>
            <person name="Richards T."/>
            <person name="Worden A.Z."/>
            <person name="Zhang X."/>
            <person name="Grigoriev I.V."/>
            <person name="Allen A.E."/>
            <person name="Bidle K."/>
            <person name="Borodovsky M."/>
            <person name="Bowler C."/>
            <person name="Brownlee C."/>
            <person name="Cock J.M."/>
            <person name="Elias M."/>
            <person name="Gladyshev V.N."/>
            <person name="Groth M."/>
            <person name="Guda C."/>
            <person name="Hadaegh A."/>
            <person name="Iglesias-Rodriguez M.D."/>
            <person name="Jenkins J."/>
            <person name="Jones B.M."/>
            <person name="Lawson T."/>
            <person name="Leese F."/>
            <person name="Lindquist E."/>
            <person name="Lobanov A."/>
            <person name="Lomsadze A."/>
            <person name="Malik S.B."/>
            <person name="Marsh M.E."/>
            <person name="Mackinder L."/>
            <person name="Mock T."/>
            <person name="Mueller-Roeber B."/>
            <person name="Pagarete A."/>
            <person name="Parker M."/>
            <person name="Probert I."/>
            <person name="Quesneville H."/>
            <person name="Raines C."/>
            <person name="Rensing S.A."/>
            <person name="Riano-Pachon D.M."/>
            <person name="Richier S."/>
            <person name="Rokitta S."/>
            <person name="Shiraiwa Y."/>
            <person name="Soanes D.M."/>
            <person name="van der Giezen M."/>
            <person name="Wahlund T.M."/>
            <person name="Williams B."/>
            <person name="Wilson W."/>
            <person name="Wolfe G."/>
            <person name="Wurch L.L."/>
        </authorList>
    </citation>
    <scope>NUCLEOTIDE SEQUENCE</scope>
</reference>
<dbReference type="EnsemblProtists" id="EOD05823">
    <property type="protein sequence ID" value="EOD05823"/>
    <property type="gene ID" value="EMIHUDRAFT_219947"/>
</dbReference>
<name>A0A0D3I3I8_EMIH1</name>